<evidence type="ECO:0000313" key="7">
    <source>
        <dbReference type="EMBL" id="MFK2824535.1"/>
    </source>
</evidence>
<dbReference type="Pfam" id="PF00881">
    <property type="entry name" value="Nitroreductase"/>
    <property type="match status" value="1"/>
</dbReference>
<evidence type="ECO:0000259" key="6">
    <source>
        <dbReference type="Pfam" id="PF00881"/>
    </source>
</evidence>
<comment type="caution">
    <text evidence="7">The sequence shown here is derived from an EMBL/GenBank/DDBJ whole genome shotgun (WGS) entry which is preliminary data.</text>
</comment>
<accession>A0ABW8I4W9</accession>
<dbReference type="Proteomes" id="UP001619911">
    <property type="component" value="Unassembled WGS sequence"/>
</dbReference>
<keyword evidence="4 5" id="KW-0560">Oxidoreductase</keyword>
<keyword evidence="2 5" id="KW-0285">Flavoprotein</keyword>
<dbReference type="Gene3D" id="3.40.109.10">
    <property type="entry name" value="NADH Oxidase"/>
    <property type="match status" value="1"/>
</dbReference>
<gene>
    <name evidence="7" type="primary">nfsA</name>
    <name evidence="7" type="ORF">QYG89_02330</name>
</gene>
<keyword evidence="8" id="KW-1185">Reference proteome</keyword>
<dbReference type="EMBL" id="JAUIYO010000001">
    <property type="protein sequence ID" value="MFK2824535.1"/>
    <property type="molecule type" value="Genomic_DNA"/>
</dbReference>
<sequence>MVMMLDLLKSHVSVRKYKEEPISDETFFELLEAAQHAASSHFVQAYSVIRVKDREKQVKLGELSKNKQQFESAALPLIFCADLKRLEKAVTLHGKPFEGSGADSLLVAVIDTALFAQNFVIAAESKGYGICYIGGVRNNPQAISELLHLPDYVIPLFGLTVGVPAESNEVKPRLPLEAILHEDSYDEEKYDHLLPEYDEQMGAYYASRTANKKDAAWTSGMASFLSEPRRAYMFDFLQSKGFIKNNGKKD</sequence>
<reference evidence="7 8" key="1">
    <citation type="submission" date="2023-07" db="EMBL/GenBank/DDBJ databases">
        <title>Bacillus lucianemedeirus sp. nov, a new species isolated from an immunobiological production facility.</title>
        <authorList>
            <person name="Costa L.V."/>
            <person name="Miranda R.V.S.L."/>
            <person name="Brandao M.L.L."/>
            <person name="Reis C.M.F."/>
            <person name="Frazao A.M."/>
            <person name="Cruz F.V."/>
            <person name="Baio P.V.P."/>
            <person name="Veras J.F.C."/>
            <person name="Ramos J.N."/>
            <person name="Vieira V."/>
        </authorList>
    </citation>
    <scope>NUCLEOTIDE SEQUENCE [LARGE SCALE GENOMIC DNA]</scope>
    <source>
        <strain evidence="7 8">B190/17</strain>
    </source>
</reference>
<evidence type="ECO:0000256" key="5">
    <source>
        <dbReference type="PIRNR" id="PIRNR005426"/>
    </source>
</evidence>
<evidence type="ECO:0000313" key="8">
    <source>
        <dbReference type="Proteomes" id="UP001619911"/>
    </source>
</evidence>
<dbReference type="SUPFAM" id="SSF55469">
    <property type="entry name" value="FMN-dependent nitroreductase-like"/>
    <property type="match status" value="1"/>
</dbReference>
<name>A0ABW8I4W9_9BACI</name>
<evidence type="ECO:0000256" key="4">
    <source>
        <dbReference type="ARBA" id="ARBA00023002"/>
    </source>
</evidence>
<comment type="similarity">
    <text evidence="1 5">Belongs to the flavin oxidoreductase frp family.</text>
</comment>
<feature type="domain" description="Nitroreductase" evidence="6">
    <location>
        <begin position="9"/>
        <end position="162"/>
    </location>
</feature>
<evidence type="ECO:0000256" key="1">
    <source>
        <dbReference type="ARBA" id="ARBA00008366"/>
    </source>
</evidence>
<dbReference type="PANTHER" id="PTHR43425">
    <property type="entry name" value="OXYGEN-INSENSITIVE NADPH NITROREDUCTASE"/>
    <property type="match status" value="1"/>
</dbReference>
<dbReference type="InterPro" id="IPR000415">
    <property type="entry name" value="Nitroreductase-like"/>
</dbReference>
<dbReference type="InterPro" id="IPR029479">
    <property type="entry name" value="Nitroreductase"/>
</dbReference>
<keyword evidence="3 5" id="KW-0288">FMN</keyword>
<keyword evidence="5" id="KW-0521">NADP</keyword>
<dbReference type="PANTHER" id="PTHR43425:SF3">
    <property type="entry name" value="NADPH-DEPENDENT OXIDOREDUCTASE"/>
    <property type="match status" value="1"/>
</dbReference>
<dbReference type="InterPro" id="IPR016446">
    <property type="entry name" value="Flavin_OxRdtase_Frp"/>
</dbReference>
<evidence type="ECO:0000256" key="3">
    <source>
        <dbReference type="ARBA" id="ARBA00022643"/>
    </source>
</evidence>
<protein>
    <submittedName>
        <fullName evidence="7">Oxygen-insensitive NADPH nitroreductase</fullName>
    </submittedName>
</protein>
<dbReference type="PIRSF" id="PIRSF005426">
    <property type="entry name" value="Frp"/>
    <property type="match status" value="1"/>
</dbReference>
<dbReference type="NCBIfam" id="NF008033">
    <property type="entry name" value="PRK10765.1"/>
    <property type="match status" value="1"/>
</dbReference>
<dbReference type="CDD" id="cd02146">
    <property type="entry name" value="NfsA-like"/>
    <property type="match status" value="1"/>
</dbReference>
<proteinExistence type="inferred from homology"/>
<organism evidence="7 8">
    <name type="scientific">Bacillus lumedeiriae</name>
    <dbReference type="NCBI Taxonomy" id="3058829"/>
    <lineage>
        <taxon>Bacteria</taxon>
        <taxon>Bacillati</taxon>
        <taxon>Bacillota</taxon>
        <taxon>Bacilli</taxon>
        <taxon>Bacillales</taxon>
        <taxon>Bacillaceae</taxon>
        <taxon>Bacillus</taxon>
    </lineage>
</organism>
<evidence type="ECO:0000256" key="2">
    <source>
        <dbReference type="ARBA" id="ARBA00022630"/>
    </source>
</evidence>